<evidence type="ECO:0000256" key="5">
    <source>
        <dbReference type="SAM" id="Phobius"/>
    </source>
</evidence>
<name>A0A6J8DLC5_MYTCO</name>
<dbReference type="PANTHER" id="PTHR22950">
    <property type="entry name" value="AMINO ACID TRANSPORTER"/>
    <property type="match status" value="1"/>
</dbReference>
<evidence type="ECO:0000256" key="2">
    <source>
        <dbReference type="ARBA" id="ARBA00022692"/>
    </source>
</evidence>
<feature type="transmembrane region" description="Helical" evidence="5">
    <location>
        <begin position="403"/>
        <end position="423"/>
    </location>
</feature>
<feature type="transmembrane region" description="Helical" evidence="5">
    <location>
        <begin position="444"/>
        <end position="462"/>
    </location>
</feature>
<comment type="subcellular location">
    <subcellularLocation>
        <location evidence="1">Membrane</location>
        <topology evidence="1">Multi-pass membrane protein</topology>
    </subcellularLocation>
</comment>
<feature type="transmembrane region" description="Helical" evidence="5">
    <location>
        <begin position="153"/>
        <end position="173"/>
    </location>
</feature>
<dbReference type="Pfam" id="PF01490">
    <property type="entry name" value="Aa_trans"/>
    <property type="match status" value="1"/>
</dbReference>
<dbReference type="PANTHER" id="PTHR22950:SF349">
    <property type="entry name" value="AMINO ACID TRANSPORTER TRANSMEMBRANE DOMAIN-CONTAINING PROTEIN"/>
    <property type="match status" value="1"/>
</dbReference>
<feature type="transmembrane region" description="Helical" evidence="5">
    <location>
        <begin position="221"/>
        <end position="238"/>
    </location>
</feature>
<evidence type="ECO:0000259" key="6">
    <source>
        <dbReference type="Pfam" id="PF01490"/>
    </source>
</evidence>
<keyword evidence="8" id="KW-1185">Reference proteome</keyword>
<proteinExistence type="predicted"/>
<dbReference type="OrthoDB" id="1684102at2759"/>
<reference evidence="7 8" key="1">
    <citation type="submission" date="2020-06" db="EMBL/GenBank/DDBJ databases">
        <authorList>
            <person name="Li R."/>
            <person name="Bekaert M."/>
        </authorList>
    </citation>
    <scope>NUCLEOTIDE SEQUENCE [LARGE SCALE GENOMIC DNA]</scope>
    <source>
        <strain evidence="8">wild</strain>
    </source>
</reference>
<feature type="transmembrane region" description="Helical" evidence="5">
    <location>
        <begin position="376"/>
        <end position="397"/>
    </location>
</feature>
<sequence>MGDSGEKRSLLHTVQETTVDDKTLSITSSAEIETSDRYEYVPQSQNTLTFEDYTAKRLKVSNISSLMHLVKGNVGTGILAMPNAVNNAGLLVGTIGILLIGGIAVHCMHTLLNCSHILSERVTEPSLDYASVLETALKTGPRRVRRMAKFGRLVVNVFLIITQTGFCCIYLLFVAQNIKQFVDSFYPDSLSTIHYLLIVTAALIPYTFIKELKRLAPFSTVANIFNVVGLVIIFQYLFRGLPDYRTRPATRPFDDLPLYFGTVIFSYEGIGLVMPIENKMKYPSDFRGLSGVMNLGMAIVTSLYTAMGFYGYLKFGGDALGSITLNLPNDDWLYLSVNLIFAASLFISYGLMLYVPVKITFPWITKKLGSSRKVQVYAEYPYRIIIVLCTFGVAAVVPHLDLLISLIGAFASCALALMLPPIIEILTLSVEHGQLPWWKLIKDILIVLFGFLGFATGTYSAVREIIKTF</sequence>
<feature type="transmembrane region" description="Helical" evidence="5">
    <location>
        <begin position="288"/>
        <end position="312"/>
    </location>
</feature>
<evidence type="ECO:0000256" key="1">
    <source>
        <dbReference type="ARBA" id="ARBA00004141"/>
    </source>
</evidence>
<evidence type="ECO:0000256" key="3">
    <source>
        <dbReference type="ARBA" id="ARBA00022989"/>
    </source>
</evidence>
<feature type="transmembrane region" description="Helical" evidence="5">
    <location>
        <begin position="88"/>
        <end position="112"/>
    </location>
</feature>
<dbReference type="GO" id="GO:0005774">
    <property type="term" value="C:vacuolar membrane"/>
    <property type="evidence" value="ECO:0007669"/>
    <property type="project" value="TreeGrafter"/>
</dbReference>
<dbReference type="Proteomes" id="UP000507470">
    <property type="component" value="Unassembled WGS sequence"/>
</dbReference>
<dbReference type="GO" id="GO:0015179">
    <property type="term" value="F:L-amino acid transmembrane transporter activity"/>
    <property type="evidence" value="ECO:0007669"/>
    <property type="project" value="TreeGrafter"/>
</dbReference>
<dbReference type="EMBL" id="CACVKT020007612">
    <property type="protein sequence ID" value="CAC5408909.1"/>
    <property type="molecule type" value="Genomic_DNA"/>
</dbReference>
<protein>
    <submittedName>
        <fullName evidence="7">SLC36A</fullName>
    </submittedName>
</protein>
<dbReference type="InterPro" id="IPR013057">
    <property type="entry name" value="AA_transpt_TM"/>
</dbReference>
<accession>A0A6J8DLC5</accession>
<gene>
    <name evidence="7" type="ORF">MCOR_42253</name>
</gene>
<feature type="transmembrane region" description="Helical" evidence="5">
    <location>
        <begin position="258"/>
        <end position="276"/>
    </location>
</feature>
<feature type="transmembrane region" description="Helical" evidence="5">
    <location>
        <begin position="332"/>
        <end position="355"/>
    </location>
</feature>
<evidence type="ECO:0000313" key="8">
    <source>
        <dbReference type="Proteomes" id="UP000507470"/>
    </source>
</evidence>
<dbReference type="AlphaFoldDB" id="A0A6J8DLC5"/>
<organism evidence="7 8">
    <name type="scientific">Mytilus coruscus</name>
    <name type="common">Sea mussel</name>
    <dbReference type="NCBI Taxonomy" id="42192"/>
    <lineage>
        <taxon>Eukaryota</taxon>
        <taxon>Metazoa</taxon>
        <taxon>Spiralia</taxon>
        <taxon>Lophotrochozoa</taxon>
        <taxon>Mollusca</taxon>
        <taxon>Bivalvia</taxon>
        <taxon>Autobranchia</taxon>
        <taxon>Pteriomorphia</taxon>
        <taxon>Mytilida</taxon>
        <taxon>Mytiloidea</taxon>
        <taxon>Mytilidae</taxon>
        <taxon>Mytilinae</taxon>
        <taxon>Mytilus</taxon>
    </lineage>
</organism>
<feature type="transmembrane region" description="Helical" evidence="5">
    <location>
        <begin position="193"/>
        <end position="209"/>
    </location>
</feature>
<evidence type="ECO:0000313" key="7">
    <source>
        <dbReference type="EMBL" id="CAC5408909.1"/>
    </source>
</evidence>
<keyword evidence="2 5" id="KW-0812">Transmembrane</keyword>
<evidence type="ECO:0000256" key="4">
    <source>
        <dbReference type="ARBA" id="ARBA00023136"/>
    </source>
</evidence>
<keyword evidence="3 5" id="KW-1133">Transmembrane helix</keyword>
<feature type="domain" description="Amino acid transporter transmembrane" evidence="6">
    <location>
        <begin position="61"/>
        <end position="461"/>
    </location>
</feature>
<keyword evidence="4 5" id="KW-0472">Membrane</keyword>